<reference evidence="2 3" key="1">
    <citation type="submission" date="2017-07" db="EMBL/GenBank/DDBJ databases">
        <title>Paenibacillus herberti R33 genome sequencing and assembly.</title>
        <authorList>
            <person name="Su W."/>
        </authorList>
    </citation>
    <scope>NUCLEOTIDE SEQUENCE [LARGE SCALE GENOMIC DNA]</scope>
    <source>
        <strain evidence="2 3">R33</strain>
    </source>
</reference>
<sequence>MFLGKWGFGFRGREYDTLSVTGDRISPHMDDTFPLLKKYHGIQITEYQPDSADEMISIIDNHLRGNKPIIMFVDAYWCPWDPGYQKYHNMHFVIVIGYNSRSRMFTCVDGFFVKEREELPASALYHYSSVCYSICDLGKPDATLTFEEAATCTVKKLSVTHNMVDDIVAFSQDIELHFNYEEEVKRYQDKWWASPLFKRLIKISQGRKLFAEAIEYFQDQRAEGIRHQLNLCSKQWDNLRIMLIKASYSSNAKPVLRRVSEKLEEISRLEQAILESLHPIAASLIDVDGMKPNVRVDKMKHVPLEEYMNHRAFGSFDKPAYFYKDTFFLAHDLPSKSIWWNEEVSFSFPVYDGETNDHVRAQGQHIPIVADEPIRKVYLLAAFTEASPVAIQFYDFEGTRSVHTVQGAHWLASQSKHQTPVVLAGQLTRVETGQVELIPQLGRITVLSVELPTPTHIASIILDYNEHFRLFAITINIDKKEIDK</sequence>
<dbReference type="RefSeq" id="WP_089524723.1">
    <property type="nucleotide sequence ID" value="NZ_NMUQ01000002.1"/>
</dbReference>
<gene>
    <name evidence="2" type="ORF">CGZ75_12855</name>
</gene>
<comment type="caution">
    <text evidence="2">The sequence shown here is derived from an EMBL/GenBank/DDBJ whole genome shotgun (WGS) entry which is preliminary data.</text>
</comment>
<dbReference type="OrthoDB" id="2630463at2"/>
<proteinExistence type="predicted"/>
<dbReference type="InterPro" id="IPR026935">
    <property type="entry name" value="BtrH_N"/>
</dbReference>
<dbReference type="AlphaFoldDB" id="A0A229NVH9"/>
<dbReference type="EMBL" id="NMUQ01000002">
    <property type="protein sequence ID" value="OXM13897.1"/>
    <property type="molecule type" value="Genomic_DNA"/>
</dbReference>
<evidence type="ECO:0000313" key="2">
    <source>
        <dbReference type="EMBL" id="OXM13897.1"/>
    </source>
</evidence>
<protein>
    <recommendedName>
        <fullName evidence="1">Butirosin biosynthesis protein H N-terminal domain-containing protein</fullName>
    </recommendedName>
</protein>
<evidence type="ECO:0000259" key="1">
    <source>
        <dbReference type="Pfam" id="PF14399"/>
    </source>
</evidence>
<organism evidence="2 3">
    <name type="scientific">Paenibacillus herberti</name>
    <dbReference type="NCBI Taxonomy" id="1619309"/>
    <lineage>
        <taxon>Bacteria</taxon>
        <taxon>Bacillati</taxon>
        <taxon>Bacillota</taxon>
        <taxon>Bacilli</taxon>
        <taxon>Bacillales</taxon>
        <taxon>Paenibacillaceae</taxon>
        <taxon>Paenibacillus</taxon>
    </lineage>
</organism>
<dbReference type="Proteomes" id="UP000215145">
    <property type="component" value="Unassembled WGS sequence"/>
</dbReference>
<evidence type="ECO:0000313" key="3">
    <source>
        <dbReference type="Proteomes" id="UP000215145"/>
    </source>
</evidence>
<accession>A0A229NVH9</accession>
<keyword evidence="3" id="KW-1185">Reference proteome</keyword>
<name>A0A229NVH9_9BACL</name>
<dbReference type="Pfam" id="PF14399">
    <property type="entry name" value="BtrH_N"/>
    <property type="match status" value="1"/>
</dbReference>
<feature type="domain" description="Butirosin biosynthesis protein H N-terminal" evidence="1">
    <location>
        <begin position="13"/>
        <end position="109"/>
    </location>
</feature>